<evidence type="ECO:0000259" key="2">
    <source>
        <dbReference type="Pfam" id="PF01609"/>
    </source>
</evidence>
<feature type="region of interest" description="Disordered" evidence="1">
    <location>
        <begin position="1"/>
        <end position="33"/>
    </location>
</feature>
<dbReference type="Proteomes" id="UP000533476">
    <property type="component" value="Unassembled WGS sequence"/>
</dbReference>
<gene>
    <name evidence="3" type="ORF">HIJ39_23250</name>
</gene>
<dbReference type="GO" id="GO:0003677">
    <property type="term" value="F:DNA binding"/>
    <property type="evidence" value="ECO:0007669"/>
    <property type="project" value="InterPro"/>
</dbReference>
<accession>A0A7Y0L8F5</accession>
<feature type="domain" description="Transposase IS4-like" evidence="2">
    <location>
        <begin position="40"/>
        <end position="204"/>
    </location>
</feature>
<protein>
    <submittedName>
        <fullName evidence="3">Transposase</fullName>
    </submittedName>
</protein>
<dbReference type="GO" id="GO:0006313">
    <property type="term" value="P:DNA transposition"/>
    <property type="evidence" value="ECO:0007669"/>
    <property type="project" value="InterPro"/>
</dbReference>
<dbReference type="EMBL" id="JABBVZ010000316">
    <property type="protein sequence ID" value="NMP25212.1"/>
    <property type="molecule type" value="Genomic_DNA"/>
</dbReference>
<comment type="caution">
    <text evidence="3">The sequence shown here is derived from an EMBL/GenBank/DDBJ whole genome shotgun (WGS) entry which is preliminary data.</text>
</comment>
<keyword evidence="4" id="KW-1185">Reference proteome</keyword>
<dbReference type="PANTHER" id="PTHR33408">
    <property type="entry name" value="TRANSPOSASE"/>
    <property type="match status" value="1"/>
</dbReference>
<reference evidence="3 4" key="1">
    <citation type="submission" date="2020-04" db="EMBL/GenBank/DDBJ databases">
        <authorList>
            <person name="Zhang R."/>
            <person name="Schippers A."/>
        </authorList>
    </citation>
    <scope>NUCLEOTIDE SEQUENCE [LARGE SCALE GENOMIC DNA]</scope>
    <source>
        <strain evidence="3 4">DSM 109850</strain>
    </source>
</reference>
<feature type="non-terminal residue" evidence="3">
    <location>
        <position position="1"/>
    </location>
</feature>
<dbReference type="AlphaFoldDB" id="A0A7Y0L8F5"/>
<dbReference type="GO" id="GO:0004803">
    <property type="term" value="F:transposase activity"/>
    <property type="evidence" value="ECO:0007669"/>
    <property type="project" value="InterPro"/>
</dbReference>
<feature type="non-terminal residue" evidence="3">
    <location>
        <position position="224"/>
    </location>
</feature>
<proteinExistence type="predicted"/>
<organism evidence="3 4">
    <name type="scientific">Sulfobacillus harzensis</name>
    <dbReference type="NCBI Taxonomy" id="2729629"/>
    <lineage>
        <taxon>Bacteria</taxon>
        <taxon>Bacillati</taxon>
        <taxon>Bacillota</taxon>
        <taxon>Clostridia</taxon>
        <taxon>Eubacteriales</taxon>
        <taxon>Clostridiales Family XVII. Incertae Sedis</taxon>
        <taxon>Sulfobacillus</taxon>
    </lineage>
</organism>
<dbReference type="InterPro" id="IPR002559">
    <property type="entry name" value="Transposase_11"/>
</dbReference>
<dbReference type="Pfam" id="PF01609">
    <property type="entry name" value="DDE_Tnp_1"/>
    <property type="match status" value="1"/>
</dbReference>
<sequence length="224" mass="25024">AAAEAAGKPAPEPPKDPPTPDPKAQSNFTDPESRIMRNSDKAFIQGYNAQIAVDADTQIILAADVTNQAADSPHLLPMVDQVVANTSRRPIGVLADAGYWSESNRQGLQSRAMESIIPPEKLRHREWRAARAPRGRIPRNLSPKDRMRRYLRTKVGRRRYRRRQVSVEPVIGYLKTTQHCRQFLTRGLAAVRADWRFHCAVANLAKILRNAGGHKSARPSGTPR</sequence>
<evidence type="ECO:0000313" key="4">
    <source>
        <dbReference type="Proteomes" id="UP000533476"/>
    </source>
</evidence>
<evidence type="ECO:0000256" key="1">
    <source>
        <dbReference type="SAM" id="MobiDB-lite"/>
    </source>
</evidence>
<feature type="compositionally biased region" description="Pro residues" evidence="1">
    <location>
        <begin position="10"/>
        <end position="21"/>
    </location>
</feature>
<evidence type="ECO:0000313" key="3">
    <source>
        <dbReference type="EMBL" id="NMP25212.1"/>
    </source>
</evidence>
<name>A0A7Y0L8F5_9FIRM</name>